<evidence type="ECO:0000256" key="6">
    <source>
        <dbReference type="SAM" id="MobiDB-lite"/>
    </source>
</evidence>
<feature type="compositionally biased region" description="Low complexity" evidence="6">
    <location>
        <begin position="195"/>
        <end position="209"/>
    </location>
</feature>
<dbReference type="InterPro" id="IPR001650">
    <property type="entry name" value="Helicase_C-like"/>
</dbReference>
<dbReference type="GO" id="GO:0005524">
    <property type="term" value="F:ATP binding"/>
    <property type="evidence" value="ECO:0007669"/>
    <property type="project" value="UniProtKB-KW"/>
</dbReference>
<evidence type="ECO:0000256" key="2">
    <source>
        <dbReference type="ARBA" id="ARBA00022741"/>
    </source>
</evidence>
<evidence type="ECO:0000256" key="1">
    <source>
        <dbReference type="ARBA" id="ARBA00012552"/>
    </source>
</evidence>
<dbReference type="InterPro" id="IPR014001">
    <property type="entry name" value="Helicase_ATP-bd"/>
</dbReference>
<dbReference type="PANTHER" id="PTHR47958">
    <property type="entry name" value="ATP-DEPENDENT RNA HELICASE DBP3"/>
    <property type="match status" value="1"/>
</dbReference>
<dbReference type="InterPro" id="IPR027417">
    <property type="entry name" value="P-loop_NTPase"/>
</dbReference>
<evidence type="ECO:0000313" key="10">
    <source>
        <dbReference type="Proteomes" id="UP000013827"/>
    </source>
</evidence>
<evidence type="ECO:0000259" key="7">
    <source>
        <dbReference type="PROSITE" id="PS51192"/>
    </source>
</evidence>
<dbReference type="AlphaFoldDB" id="A0A0D3IIL1"/>
<name>A0A0D3IIL1_EMIH1</name>
<keyword evidence="10" id="KW-1185">Reference proteome</keyword>
<keyword evidence="2" id="KW-0547">Nucleotide-binding</keyword>
<dbReference type="InterPro" id="IPR011545">
    <property type="entry name" value="DEAD/DEAH_box_helicase_dom"/>
</dbReference>
<dbReference type="eggNOG" id="KOG0331">
    <property type="taxonomic scope" value="Eukaryota"/>
</dbReference>
<accession>A0A0D3IIL1</accession>
<dbReference type="Gene3D" id="3.40.50.300">
    <property type="entry name" value="P-loop containing nucleotide triphosphate hydrolases"/>
    <property type="match status" value="2"/>
</dbReference>
<dbReference type="OMA" id="QSAIMCP"/>
<sequence>MLRDQTIRTKNVRHLVLDEADRMLDMGFEPQLREIVDHLPADGGRQTFMFSATWPSEVRKLAMDFLDDPVRINVGGEDELVAAKSIVQQVRLCDARGAKLIDSSDLIEKMEAAMKEEGHGNARSSRACHTIVFVNRKRDAEMVAEYIERNVEGVRAESLHGDLLQGRRDRVRDNVKSGRAQVLVATDVAARGLATPSPSSTRMRTRPSPASWRRCCGTMGKRCPRSCTTSSRPTRAAASAPARSAATAGSATAAAEATAATAEATAAQPTPR</sequence>
<dbReference type="GO" id="GO:0016787">
    <property type="term" value="F:hydrolase activity"/>
    <property type="evidence" value="ECO:0007669"/>
    <property type="project" value="UniProtKB-KW"/>
</dbReference>
<dbReference type="SUPFAM" id="SSF52540">
    <property type="entry name" value="P-loop containing nucleoside triphosphate hydrolases"/>
    <property type="match status" value="1"/>
</dbReference>
<keyword evidence="4" id="KW-0347">Helicase</keyword>
<dbReference type="PROSITE" id="PS00039">
    <property type="entry name" value="DEAD_ATP_HELICASE"/>
    <property type="match status" value="1"/>
</dbReference>
<dbReference type="Pfam" id="PF00271">
    <property type="entry name" value="Helicase_C"/>
    <property type="match status" value="1"/>
</dbReference>
<reference evidence="9" key="2">
    <citation type="submission" date="2024-10" db="UniProtKB">
        <authorList>
            <consortium name="EnsemblProtists"/>
        </authorList>
    </citation>
    <scope>IDENTIFICATION</scope>
</reference>
<keyword evidence="3" id="KW-0378">Hydrolase</keyword>
<feature type="domain" description="Helicase ATP-binding" evidence="7">
    <location>
        <begin position="1"/>
        <end position="72"/>
    </location>
</feature>
<evidence type="ECO:0000256" key="4">
    <source>
        <dbReference type="ARBA" id="ARBA00022806"/>
    </source>
</evidence>
<protein>
    <recommendedName>
        <fullName evidence="1">RNA helicase</fullName>
        <ecNumber evidence="1">3.6.4.13</ecNumber>
    </recommendedName>
</protein>
<feature type="domain" description="Helicase C-terminal" evidence="8">
    <location>
        <begin position="106"/>
        <end position="272"/>
    </location>
</feature>
<keyword evidence="5" id="KW-0067">ATP-binding</keyword>
<dbReference type="HOGENOM" id="CLU_1025242_0_0_1"/>
<dbReference type="Proteomes" id="UP000013827">
    <property type="component" value="Unassembled WGS sequence"/>
</dbReference>
<proteinExistence type="predicted"/>
<evidence type="ECO:0000256" key="5">
    <source>
        <dbReference type="ARBA" id="ARBA00022840"/>
    </source>
</evidence>
<dbReference type="KEGG" id="ehx:EMIHUDRAFT_452492"/>
<dbReference type="GO" id="GO:0003724">
    <property type="term" value="F:RNA helicase activity"/>
    <property type="evidence" value="ECO:0007669"/>
    <property type="project" value="UniProtKB-EC"/>
</dbReference>
<dbReference type="InterPro" id="IPR000629">
    <property type="entry name" value="RNA-helicase_DEAD-box_CS"/>
</dbReference>
<dbReference type="GO" id="GO:0003676">
    <property type="term" value="F:nucleic acid binding"/>
    <property type="evidence" value="ECO:0007669"/>
    <property type="project" value="InterPro"/>
</dbReference>
<dbReference type="Pfam" id="PF00270">
    <property type="entry name" value="DEAD"/>
    <property type="match status" value="1"/>
</dbReference>
<dbReference type="RefSeq" id="XP_005763525.1">
    <property type="nucleotide sequence ID" value="XM_005763468.1"/>
</dbReference>
<feature type="region of interest" description="Disordered" evidence="6">
    <location>
        <begin position="193"/>
        <end position="272"/>
    </location>
</feature>
<dbReference type="EC" id="3.6.4.13" evidence="1"/>
<dbReference type="PaxDb" id="2903-EOD11096"/>
<reference evidence="10" key="1">
    <citation type="journal article" date="2013" name="Nature">
        <title>Pan genome of the phytoplankton Emiliania underpins its global distribution.</title>
        <authorList>
            <person name="Read B.A."/>
            <person name="Kegel J."/>
            <person name="Klute M.J."/>
            <person name="Kuo A."/>
            <person name="Lefebvre S.C."/>
            <person name="Maumus F."/>
            <person name="Mayer C."/>
            <person name="Miller J."/>
            <person name="Monier A."/>
            <person name="Salamov A."/>
            <person name="Young J."/>
            <person name="Aguilar M."/>
            <person name="Claverie J.M."/>
            <person name="Frickenhaus S."/>
            <person name="Gonzalez K."/>
            <person name="Herman E.K."/>
            <person name="Lin Y.C."/>
            <person name="Napier J."/>
            <person name="Ogata H."/>
            <person name="Sarno A.F."/>
            <person name="Shmutz J."/>
            <person name="Schroeder D."/>
            <person name="de Vargas C."/>
            <person name="Verret F."/>
            <person name="von Dassow P."/>
            <person name="Valentin K."/>
            <person name="Van de Peer Y."/>
            <person name="Wheeler G."/>
            <person name="Dacks J.B."/>
            <person name="Delwiche C.F."/>
            <person name="Dyhrman S.T."/>
            <person name="Glockner G."/>
            <person name="John U."/>
            <person name="Richards T."/>
            <person name="Worden A.Z."/>
            <person name="Zhang X."/>
            <person name="Grigoriev I.V."/>
            <person name="Allen A.E."/>
            <person name="Bidle K."/>
            <person name="Borodovsky M."/>
            <person name="Bowler C."/>
            <person name="Brownlee C."/>
            <person name="Cock J.M."/>
            <person name="Elias M."/>
            <person name="Gladyshev V.N."/>
            <person name="Groth M."/>
            <person name="Guda C."/>
            <person name="Hadaegh A."/>
            <person name="Iglesias-Rodriguez M.D."/>
            <person name="Jenkins J."/>
            <person name="Jones B.M."/>
            <person name="Lawson T."/>
            <person name="Leese F."/>
            <person name="Lindquist E."/>
            <person name="Lobanov A."/>
            <person name="Lomsadze A."/>
            <person name="Malik S.B."/>
            <person name="Marsh M.E."/>
            <person name="Mackinder L."/>
            <person name="Mock T."/>
            <person name="Mueller-Roeber B."/>
            <person name="Pagarete A."/>
            <person name="Parker M."/>
            <person name="Probert I."/>
            <person name="Quesneville H."/>
            <person name="Raines C."/>
            <person name="Rensing S.A."/>
            <person name="Riano-Pachon D.M."/>
            <person name="Richier S."/>
            <person name="Rokitta S."/>
            <person name="Shiraiwa Y."/>
            <person name="Soanes D.M."/>
            <person name="van der Giezen M."/>
            <person name="Wahlund T.M."/>
            <person name="Williams B."/>
            <person name="Wilson W."/>
            <person name="Wolfe G."/>
            <person name="Wurch L.L."/>
        </authorList>
    </citation>
    <scope>NUCLEOTIDE SEQUENCE</scope>
</reference>
<evidence type="ECO:0000256" key="3">
    <source>
        <dbReference type="ARBA" id="ARBA00022801"/>
    </source>
</evidence>
<evidence type="ECO:0000259" key="8">
    <source>
        <dbReference type="PROSITE" id="PS51194"/>
    </source>
</evidence>
<feature type="compositionally biased region" description="Low complexity" evidence="6">
    <location>
        <begin position="225"/>
        <end position="272"/>
    </location>
</feature>
<dbReference type="PROSITE" id="PS51192">
    <property type="entry name" value="HELICASE_ATP_BIND_1"/>
    <property type="match status" value="1"/>
</dbReference>
<dbReference type="GeneID" id="17257221"/>
<dbReference type="EnsemblProtists" id="EOD11096">
    <property type="protein sequence ID" value="EOD11096"/>
    <property type="gene ID" value="EMIHUDRAFT_452492"/>
</dbReference>
<dbReference type="PROSITE" id="PS51194">
    <property type="entry name" value="HELICASE_CTER"/>
    <property type="match status" value="1"/>
</dbReference>
<organism evidence="9 10">
    <name type="scientific">Emiliania huxleyi (strain CCMP1516)</name>
    <dbReference type="NCBI Taxonomy" id="280463"/>
    <lineage>
        <taxon>Eukaryota</taxon>
        <taxon>Haptista</taxon>
        <taxon>Haptophyta</taxon>
        <taxon>Prymnesiophyceae</taxon>
        <taxon>Isochrysidales</taxon>
        <taxon>Noelaerhabdaceae</taxon>
        <taxon>Emiliania</taxon>
    </lineage>
</organism>
<evidence type="ECO:0000313" key="9">
    <source>
        <dbReference type="EnsemblProtists" id="EOD11096"/>
    </source>
</evidence>
<dbReference type="STRING" id="2903.R1DJT4"/>